<reference evidence="6" key="1">
    <citation type="journal article" date="2019" name="Int. J. Syst. Evol. Microbiol.">
        <title>The Global Catalogue of Microorganisms (GCM) 10K type strain sequencing project: providing services to taxonomists for standard genome sequencing and annotation.</title>
        <authorList>
            <consortium name="The Broad Institute Genomics Platform"/>
            <consortium name="The Broad Institute Genome Sequencing Center for Infectious Disease"/>
            <person name="Wu L."/>
            <person name="Ma J."/>
        </authorList>
    </citation>
    <scope>NUCLEOTIDE SEQUENCE [LARGE SCALE GENOMIC DNA]</scope>
    <source>
        <strain evidence="6">CCUG 49560</strain>
    </source>
</reference>
<dbReference type="InterPro" id="IPR042098">
    <property type="entry name" value="TauD-like_sf"/>
</dbReference>
<feature type="domain" description="TauD/TfdA-like" evidence="4">
    <location>
        <begin position="114"/>
        <end position="325"/>
    </location>
</feature>
<comment type="caution">
    <text evidence="5">The sequence shown here is derived from an EMBL/GenBank/DDBJ whole genome shotgun (WGS) entry which is preliminary data.</text>
</comment>
<dbReference type="Pfam" id="PF02668">
    <property type="entry name" value="TauD"/>
    <property type="match status" value="1"/>
</dbReference>
<dbReference type="Gene3D" id="3.60.130.10">
    <property type="entry name" value="Clavaminate synthase-like"/>
    <property type="match status" value="1"/>
</dbReference>
<proteinExistence type="predicted"/>
<keyword evidence="1" id="KW-0560">Oxidoreductase</keyword>
<evidence type="ECO:0000256" key="1">
    <source>
        <dbReference type="ARBA" id="ARBA00023002"/>
    </source>
</evidence>
<sequence>MPQTPAQTTRGRACASPEDDRTTRGGDDVSREDDQTSQRGARVSRPVVEGVFAERPGDPHVRARRELLDGRSELPAPDVPVRTARANDFPNAGGGALLAGLGRRGLAVAALDRPLTNDRFLALGALLGRAMPETDPSVRPYVEDDVILNLVTEHEATPDVALQPFAASPLTLHSEGSGRPAAGQPRYIVLMCLEPGAATGTQTVLVPMADVARRLTPAQADVLSRTRYRRNERGPAILRYAGGRPVFSFRDFGSQPLEWTHTGGAGAAEVDKAIRALLAAMYTGGAAGTRWRPGSLVVIDNTFLFHGRTAGLVDPSVPRRHLRRLRIVA</sequence>
<protein>
    <submittedName>
        <fullName evidence="5">TauD/TfdA family dioxygenase</fullName>
    </submittedName>
</protein>
<gene>
    <name evidence="5" type="ORF">ACFO8L_06550</name>
</gene>
<evidence type="ECO:0000256" key="3">
    <source>
        <dbReference type="SAM" id="MobiDB-lite"/>
    </source>
</evidence>
<organism evidence="5 6">
    <name type="scientific">Sphaerisporangium corydalis</name>
    <dbReference type="NCBI Taxonomy" id="1441875"/>
    <lineage>
        <taxon>Bacteria</taxon>
        <taxon>Bacillati</taxon>
        <taxon>Actinomycetota</taxon>
        <taxon>Actinomycetes</taxon>
        <taxon>Streptosporangiales</taxon>
        <taxon>Streptosporangiaceae</taxon>
        <taxon>Sphaerisporangium</taxon>
    </lineage>
</organism>
<dbReference type="GO" id="GO:0051213">
    <property type="term" value="F:dioxygenase activity"/>
    <property type="evidence" value="ECO:0007669"/>
    <property type="project" value="UniProtKB-KW"/>
</dbReference>
<keyword evidence="5" id="KW-0223">Dioxygenase</keyword>
<feature type="compositionally biased region" description="Polar residues" evidence="3">
    <location>
        <begin position="1"/>
        <end position="10"/>
    </location>
</feature>
<evidence type="ECO:0000313" key="5">
    <source>
        <dbReference type="EMBL" id="MFC4585721.1"/>
    </source>
</evidence>
<dbReference type="Proteomes" id="UP001595891">
    <property type="component" value="Unassembled WGS sequence"/>
</dbReference>
<accession>A0ABV9EB69</accession>
<name>A0ABV9EB69_9ACTN</name>
<evidence type="ECO:0000313" key="6">
    <source>
        <dbReference type="Proteomes" id="UP001595891"/>
    </source>
</evidence>
<keyword evidence="2" id="KW-0408">Iron</keyword>
<feature type="compositionally biased region" description="Basic and acidic residues" evidence="3">
    <location>
        <begin position="18"/>
        <end position="36"/>
    </location>
</feature>
<keyword evidence="6" id="KW-1185">Reference proteome</keyword>
<dbReference type="RefSeq" id="WP_262841291.1">
    <property type="nucleotide sequence ID" value="NZ_JANZYP010000004.1"/>
</dbReference>
<evidence type="ECO:0000256" key="2">
    <source>
        <dbReference type="ARBA" id="ARBA00023004"/>
    </source>
</evidence>
<dbReference type="InterPro" id="IPR003819">
    <property type="entry name" value="TauD/TfdA-like"/>
</dbReference>
<feature type="region of interest" description="Disordered" evidence="3">
    <location>
        <begin position="1"/>
        <end position="44"/>
    </location>
</feature>
<dbReference type="SUPFAM" id="SSF51197">
    <property type="entry name" value="Clavaminate synthase-like"/>
    <property type="match status" value="1"/>
</dbReference>
<dbReference type="EMBL" id="JBHSFN010000003">
    <property type="protein sequence ID" value="MFC4585721.1"/>
    <property type="molecule type" value="Genomic_DNA"/>
</dbReference>
<evidence type="ECO:0000259" key="4">
    <source>
        <dbReference type="Pfam" id="PF02668"/>
    </source>
</evidence>